<feature type="compositionally biased region" description="Low complexity" evidence="1">
    <location>
        <begin position="138"/>
        <end position="154"/>
    </location>
</feature>
<dbReference type="GO" id="GO:0051315">
    <property type="term" value="P:attachment of mitotic spindle microtubules to kinetochore"/>
    <property type="evidence" value="ECO:0007669"/>
    <property type="project" value="TreeGrafter"/>
</dbReference>
<evidence type="ECO:0000313" key="2">
    <source>
        <dbReference type="EMBL" id="KAJ3479088.1"/>
    </source>
</evidence>
<feature type="compositionally biased region" description="Acidic residues" evidence="1">
    <location>
        <begin position="157"/>
        <end position="167"/>
    </location>
</feature>
<feature type="region of interest" description="Disordered" evidence="1">
    <location>
        <begin position="1"/>
        <end position="211"/>
    </location>
</feature>
<name>A0AAD5YFC2_9APHY</name>
<dbReference type="GO" id="GO:0034506">
    <property type="term" value="C:chromosome, centromeric core domain"/>
    <property type="evidence" value="ECO:0007669"/>
    <property type="project" value="TreeGrafter"/>
</dbReference>
<dbReference type="PANTHER" id="PTHR28006">
    <property type="entry name" value="MONOPOLIN COMPLEX SUBUNIT CSM1"/>
    <property type="match status" value="1"/>
</dbReference>
<proteinExistence type="predicted"/>
<keyword evidence="3" id="KW-1185">Reference proteome</keyword>
<dbReference type="PANTHER" id="PTHR28006:SF1">
    <property type="entry name" value="MONOPOLIN COMPLEX SUBUNIT CSM1"/>
    <property type="match status" value="1"/>
</dbReference>
<accession>A0AAD5YFC2</accession>
<feature type="region of interest" description="Disordered" evidence="1">
    <location>
        <begin position="345"/>
        <end position="371"/>
    </location>
</feature>
<dbReference type="GO" id="GO:0072686">
    <property type="term" value="C:mitotic spindle"/>
    <property type="evidence" value="ECO:0007669"/>
    <property type="project" value="TreeGrafter"/>
</dbReference>
<feature type="compositionally biased region" description="Polar residues" evidence="1">
    <location>
        <begin position="14"/>
        <end position="42"/>
    </location>
</feature>
<feature type="compositionally biased region" description="Acidic residues" evidence="1">
    <location>
        <begin position="1"/>
        <end position="11"/>
    </location>
</feature>
<evidence type="ECO:0008006" key="4">
    <source>
        <dbReference type="Google" id="ProtNLM"/>
    </source>
</evidence>
<dbReference type="GO" id="GO:0005730">
    <property type="term" value="C:nucleolus"/>
    <property type="evidence" value="ECO:0007669"/>
    <property type="project" value="TreeGrafter"/>
</dbReference>
<organism evidence="2 3">
    <name type="scientific">Meripilus lineatus</name>
    <dbReference type="NCBI Taxonomy" id="2056292"/>
    <lineage>
        <taxon>Eukaryota</taxon>
        <taxon>Fungi</taxon>
        <taxon>Dikarya</taxon>
        <taxon>Basidiomycota</taxon>
        <taxon>Agaricomycotina</taxon>
        <taxon>Agaricomycetes</taxon>
        <taxon>Polyporales</taxon>
        <taxon>Meripilaceae</taxon>
        <taxon>Meripilus</taxon>
    </lineage>
</organism>
<dbReference type="InterPro" id="IPR040349">
    <property type="entry name" value="Csm1/Pcs1"/>
</dbReference>
<sequence>MSTVESSDDEFAAYQTTTPAKPTANKHSAITTQPVAGPSQLTKGKRSKEVSKAAHVPSKKVPDRGTARKTTSHPISKKPNGTSMNSQANSGKKKTKEPPVVMEVSSDDSEAVATEPLPSTVPTAQSKRTAVNGKVSSTTAAAATKGKARANAHVVENDDEDGVEEAEPMVVDEPVVEDEPPQKRKRTATRPATKTAHAVDQTGSSEVEEGLRREVERLKAQIGEVESQRDKLSKQLEELFQIRRTEPEKALEEQEKQFEARLKVQETLLEEQAKLIVASTSGQPYMLHFLSREAADEEKKEVEKEVARWKEVVKQRDVKLAQKDEQITELVNQNSQLTKELEAEVERGKSLASRNAPSSGTRNNTKGIPTIKDPKHTAVLRLYEDLTNILVLGVEFEHNPHNHPEDDSVFDCVLTDPNQADPMSVHFSLRRYHEPDLEIDANVSDDNPLMLKAEYRPKDLEKESEEFIQRLDFFKDPFLFGYDQIFVFFKTFVEKICPPGTSDETEDQAAEAEVDE</sequence>
<gene>
    <name evidence="2" type="ORF">NLI96_g9309</name>
</gene>
<dbReference type="EMBL" id="JANAWD010000463">
    <property type="protein sequence ID" value="KAJ3479088.1"/>
    <property type="molecule type" value="Genomic_DNA"/>
</dbReference>
<dbReference type="AlphaFoldDB" id="A0AAD5YFC2"/>
<dbReference type="GO" id="GO:1990644">
    <property type="term" value="F:microtubule site clamp"/>
    <property type="evidence" value="ECO:0007669"/>
    <property type="project" value="TreeGrafter"/>
</dbReference>
<dbReference type="Proteomes" id="UP001212997">
    <property type="component" value="Unassembled WGS sequence"/>
</dbReference>
<reference evidence="2" key="1">
    <citation type="submission" date="2022-07" db="EMBL/GenBank/DDBJ databases">
        <title>Genome Sequence of Physisporinus lineatus.</title>
        <authorList>
            <person name="Buettner E."/>
        </authorList>
    </citation>
    <scope>NUCLEOTIDE SEQUENCE</scope>
    <source>
        <strain evidence="2">VT162</strain>
    </source>
</reference>
<evidence type="ECO:0000256" key="1">
    <source>
        <dbReference type="SAM" id="MobiDB-lite"/>
    </source>
</evidence>
<dbReference type="GO" id="GO:0045144">
    <property type="term" value="P:meiotic sister chromatid segregation"/>
    <property type="evidence" value="ECO:0007669"/>
    <property type="project" value="TreeGrafter"/>
</dbReference>
<protein>
    <recommendedName>
        <fullName evidence="4">Monopolin complex subunit Csm1/Pcs1 C-terminal domain-containing protein</fullName>
    </recommendedName>
</protein>
<dbReference type="GO" id="GO:0033551">
    <property type="term" value="C:monopolin complex"/>
    <property type="evidence" value="ECO:0007669"/>
    <property type="project" value="InterPro"/>
</dbReference>
<dbReference type="CDD" id="cd23787">
    <property type="entry name" value="RWD_CSM1"/>
    <property type="match status" value="1"/>
</dbReference>
<comment type="caution">
    <text evidence="2">The sequence shown here is derived from an EMBL/GenBank/DDBJ whole genome shotgun (WGS) entry which is preliminary data.</text>
</comment>
<feature type="compositionally biased region" description="Polar residues" evidence="1">
    <location>
        <begin position="120"/>
        <end position="137"/>
    </location>
</feature>
<feature type="compositionally biased region" description="Polar residues" evidence="1">
    <location>
        <begin position="352"/>
        <end position="367"/>
    </location>
</feature>
<evidence type="ECO:0000313" key="3">
    <source>
        <dbReference type="Proteomes" id="UP001212997"/>
    </source>
</evidence>
<feature type="compositionally biased region" description="Polar residues" evidence="1">
    <location>
        <begin position="68"/>
        <end position="90"/>
    </location>
</feature>